<evidence type="ECO:0000313" key="9">
    <source>
        <dbReference type="EMBL" id="MYL70678.1"/>
    </source>
</evidence>
<evidence type="ECO:0000256" key="4">
    <source>
        <dbReference type="ARBA" id="ARBA00023125"/>
    </source>
</evidence>
<protein>
    <submittedName>
        <fullName evidence="9">Response regulator</fullName>
    </submittedName>
</protein>
<keyword evidence="4" id="KW-0238">DNA-binding</keyword>
<feature type="domain" description="Response regulatory" evidence="8">
    <location>
        <begin position="3"/>
        <end position="119"/>
    </location>
</feature>
<dbReference type="RefSeq" id="WP_160912707.1">
    <property type="nucleotide sequence ID" value="NZ_WMFA01000002.1"/>
</dbReference>
<sequence length="218" mass="24874">MIRVMVVDDHVVLRDGITHVIRLEKGMEVVSEASSGEELRKNLKTCMADVIILDIHLQDVSGIELTQFVKKEYPECKVLILTFTDQDHYLQAAMDAGADGYLLKEMSIEELIYGIKSVEKGNCVIPPSMTKALLHNQNKKEDIRSKTLTQREFEVLRELAKGLSNKEIAHMLFISDKTVKIHISNIYKKLKVKSRSQALLYAVQQQWFNPSDVHSYAE</sequence>
<reference evidence="9 10" key="1">
    <citation type="submission" date="2019-11" db="EMBL/GenBank/DDBJ databases">
        <title>Genome sequences of 17 halophilic strains isolated from different environments.</title>
        <authorList>
            <person name="Furrow R.E."/>
        </authorList>
    </citation>
    <scope>NUCLEOTIDE SEQUENCE [LARGE SCALE GENOMIC DNA]</scope>
    <source>
        <strain evidence="9 10">SL-4</strain>
    </source>
</reference>
<dbReference type="Proteomes" id="UP000450457">
    <property type="component" value="Unassembled WGS sequence"/>
</dbReference>
<evidence type="ECO:0000256" key="6">
    <source>
        <dbReference type="PROSITE-ProRule" id="PRU00169"/>
    </source>
</evidence>
<dbReference type="CDD" id="cd17535">
    <property type="entry name" value="REC_NarL-like"/>
    <property type="match status" value="1"/>
</dbReference>
<dbReference type="InterPro" id="IPR058245">
    <property type="entry name" value="NreC/VraR/RcsB-like_REC"/>
</dbReference>
<accession>A0A845FA21</accession>
<dbReference type="PROSITE" id="PS00622">
    <property type="entry name" value="HTH_LUXR_1"/>
    <property type="match status" value="1"/>
</dbReference>
<name>A0A845FA21_9BACI</name>
<comment type="caution">
    <text evidence="9">The sequence shown here is derived from an EMBL/GenBank/DDBJ whole genome shotgun (WGS) entry which is preliminary data.</text>
</comment>
<dbReference type="SUPFAM" id="SSF46894">
    <property type="entry name" value="C-terminal effector domain of the bipartite response regulators"/>
    <property type="match status" value="1"/>
</dbReference>
<keyword evidence="3" id="KW-0805">Transcription regulation</keyword>
<dbReference type="PROSITE" id="PS50110">
    <property type="entry name" value="RESPONSE_REGULATORY"/>
    <property type="match status" value="1"/>
</dbReference>
<dbReference type="InterPro" id="IPR039420">
    <property type="entry name" value="WalR-like"/>
</dbReference>
<dbReference type="InterPro" id="IPR016032">
    <property type="entry name" value="Sig_transdc_resp-reg_C-effctor"/>
</dbReference>
<dbReference type="GO" id="GO:0003677">
    <property type="term" value="F:DNA binding"/>
    <property type="evidence" value="ECO:0007669"/>
    <property type="project" value="UniProtKB-KW"/>
</dbReference>
<dbReference type="PRINTS" id="PR00038">
    <property type="entry name" value="HTHLUXR"/>
</dbReference>
<dbReference type="GO" id="GO:0006355">
    <property type="term" value="P:regulation of DNA-templated transcription"/>
    <property type="evidence" value="ECO:0007669"/>
    <property type="project" value="InterPro"/>
</dbReference>
<keyword evidence="5" id="KW-0804">Transcription</keyword>
<keyword evidence="2 6" id="KW-0597">Phosphoprotein</keyword>
<dbReference type="Pfam" id="PF00072">
    <property type="entry name" value="Response_reg"/>
    <property type="match status" value="1"/>
</dbReference>
<dbReference type="GO" id="GO:0000160">
    <property type="term" value="P:phosphorelay signal transduction system"/>
    <property type="evidence" value="ECO:0007669"/>
    <property type="project" value="InterPro"/>
</dbReference>
<dbReference type="SUPFAM" id="SSF52172">
    <property type="entry name" value="CheY-like"/>
    <property type="match status" value="1"/>
</dbReference>
<dbReference type="Gene3D" id="3.40.50.2300">
    <property type="match status" value="1"/>
</dbReference>
<dbReference type="CDD" id="cd06170">
    <property type="entry name" value="LuxR_C_like"/>
    <property type="match status" value="1"/>
</dbReference>
<organism evidence="9 10">
    <name type="scientific">Halobacillus litoralis</name>
    <dbReference type="NCBI Taxonomy" id="45668"/>
    <lineage>
        <taxon>Bacteria</taxon>
        <taxon>Bacillati</taxon>
        <taxon>Bacillota</taxon>
        <taxon>Bacilli</taxon>
        <taxon>Bacillales</taxon>
        <taxon>Bacillaceae</taxon>
        <taxon>Halobacillus</taxon>
    </lineage>
</organism>
<dbReference type="GeneID" id="78006819"/>
<gene>
    <name evidence="9" type="ORF">GLW00_07445</name>
</gene>
<dbReference type="PROSITE" id="PS50043">
    <property type="entry name" value="HTH_LUXR_2"/>
    <property type="match status" value="1"/>
</dbReference>
<dbReference type="InterPro" id="IPR000792">
    <property type="entry name" value="Tscrpt_reg_LuxR_C"/>
</dbReference>
<evidence type="ECO:0000256" key="2">
    <source>
        <dbReference type="ARBA" id="ARBA00022553"/>
    </source>
</evidence>
<dbReference type="SMART" id="SM00448">
    <property type="entry name" value="REC"/>
    <property type="match status" value="1"/>
</dbReference>
<dbReference type="EMBL" id="WMFA01000002">
    <property type="protein sequence ID" value="MYL70678.1"/>
    <property type="molecule type" value="Genomic_DNA"/>
</dbReference>
<dbReference type="Pfam" id="PF00196">
    <property type="entry name" value="GerE"/>
    <property type="match status" value="1"/>
</dbReference>
<evidence type="ECO:0000256" key="3">
    <source>
        <dbReference type="ARBA" id="ARBA00023015"/>
    </source>
</evidence>
<evidence type="ECO:0000256" key="5">
    <source>
        <dbReference type="ARBA" id="ARBA00023163"/>
    </source>
</evidence>
<dbReference type="GO" id="GO:0005737">
    <property type="term" value="C:cytoplasm"/>
    <property type="evidence" value="ECO:0007669"/>
    <property type="project" value="UniProtKB-SubCell"/>
</dbReference>
<evidence type="ECO:0000259" key="7">
    <source>
        <dbReference type="PROSITE" id="PS50043"/>
    </source>
</evidence>
<dbReference type="AlphaFoldDB" id="A0A845FA21"/>
<feature type="domain" description="HTH luxR-type" evidence="7">
    <location>
        <begin position="141"/>
        <end position="206"/>
    </location>
</feature>
<evidence type="ECO:0000313" key="10">
    <source>
        <dbReference type="Proteomes" id="UP000450457"/>
    </source>
</evidence>
<dbReference type="OrthoDB" id="9780153at2"/>
<dbReference type="PANTHER" id="PTHR43214">
    <property type="entry name" value="TWO-COMPONENT RESPONSE REGULATOR"/>
    <property type="match status" value="1"/>
</dbReference>
<evidence type="ECO:0000256" key="1">
    <source>
        <dbReference type="ARBA" id="ARBA00004496"/>
    </source>
</evidence>
<proteinExistence type="predicted"/>
<dbReference type="InterPro" id="IPR001789">
    <property type="entry name" value="Sig_transdc_resp-reg_receiver"/>
</dbReference>
<dbReference type="SMART" id="SM00421">
    <property type="entry name" value="HTH_LUXR"/>
    <property type="match status" value="1"/>
</dbReference>
<comment type="subcellular location">
    <subcellularLocation>
        <location evidence="1">Cytoplasm</location>
    </subcellularLocation>
</comment>
<dbReference type="InterPro" id="IPR011006">
    <property type="entry name" value="CheY-like_superfamily"/>
</dbReference>
<evidence type="ECO:0000259" key="8">
    <source>
        <dbReference type="PROSITE" id="PS50110"/>
    </source>
</evidence>
<feature type="modified residue" description="4-aspartylphosphate" evidence="6">
    <location>
        <position position="54"/>
    </location>
</feature>
<dbReference type="PANTHER" id="PTHR43214:SF39">
    <property type="entry name" value="TRANSCRIPTIONAL REGULATORY PROTEIN DEGU"/>
    <property type="match status" value="1"/>
</dbReference>